<dbReference type="EMBL" id="FPIZ01000011">
    <property type="protein sequence ID" value="SFW70269.1"/>
    <property type="molecule type" value="Genomic_DNA"/>
</dbReference>
<sequence length="53" mass="6251">MIDYFVVPAPAILERKIIDIRKNLYLYGYVENLYSFTYMLYAADHPEFQGADV</sequence>
<gene>
    <name evidence="1" type="ORF">SAMN05661012_03686</name>
</gene>
<name>A0A1K1RE28_9BACT</name>
<dbReference type="AlphaFoldDB" id="A0A1K1RE28"/>
<dbReference type="STRING" id="1004.SAMN05661012_03686"/>
<evidence type="ECO:0000313" key="1">
    <source>
        <dbReference type="EMBL" id="SFW70269.1"/>
    </source>
</evidence>
<evidence type="ECO:0000313" key="2">
    <source>
        <dbReference type="Proteomes" id="UP000183788"/>
    </source>
</evidence>
<dbReference type="Proteomes" id="UP000183788">
    <property type="component" value="Unassembled WGS sequence"/>
</dbReference>
<organism evidence="1 2">
    <name type="scientific">Chitinophaga sancti</name>
    <dbReference type="NCBI Taxonomy" id="1004"/>
    <lineage>
        <taxon>Bacteria</taxon>
        <taxon>Pseudomonadati</taxon>
        <taxon>Bacteroidota</taxon>
        <taxon>Chitinophagia</taxon>
        <taxon>Chitinophagales</taxon>
        <taxon>Chitinophagaceae</taxon>
        <taxon>Chitinophaga</taxon>
    </lineage>
</organism>
<protein>
    <submittedName>
        <fullName evidence="1">Uncharacterized protein</fullName>
    </submittedName>
</protein>
<accession>A0A1K1RE28</accession>
<proteinExistence type="predicted"/>
<reference evidence="1 2" key="1">
    <citation type="submission" date="2016-11" db="EMBL/GenBank/DDBJ databases">
        <authorList>
            <person name="Jaros S."/>
            <person name="Januszkiewicz K."/>
            <person name="Wedrychowicz H."/>
        </authorList>
    </citation>
    <scope>NUCLEOTIDE SEQUENCE [LARGE SCALE GENOMIC DNA]</scope>
    <source>
        <strain evidence="1 2">DSM 784</strain>
    </source>
</reference>